<dbReference type="RefSeq" id="WP_092343161.1">
    <property type="nucleotide sequence ID" value="NZ_FLSL01000092.1"/>
</dbReference>
<keyword evidence="1" id="KW-0472">Membrane</keyword>
<keyword evidence="3" id="KW-1185">Reference proteome</keyword>
<reference evidence="3" key="1">
    <citation type="submission" date="2015-11" db="EMBL/GenBank/DDBJ databases">
        <authorList>
            <person name="Seth-Smith H.M.B."/>
        </authorList>
    </citation>
    <scope>NUCLEOTIDE SEQUENCE [LARGE SCALE GENOMIC DNA]</scope>
    <source>
        <strain evidence="3">2013Ark11</strain>
    </source>
</reference>
<keyword evidence="1" id="KW-1133">Transmembrane helix</keyword>
<name>A0A0S4M087_9BURK</name>
<evidence type="ECO:0000313" key="2">
    <source>
        <dbReference type="EMBL" id="CUT17225.1"/>
    </source>
</evidence>
<feature type="transmembrane region" description="Helical" evidence="1">
    <location>
        <begin position="65"/>
        <end position="85"/>
    </location>
</feature>
<dbReference type="Pfam" id="PF02325">
    <property type="entry name" value="CCB3_YggT"/>
    <property type="match status" value="2"/>
</dbReference>
<protein>
    <submittedName>
        <fullName evidence="2">Putative membrane protein, YGGT family</fullName>
    </submittedName>
</protein>
<feature type="transmembrane region" description="Helical" evidence="1">
    <location>
        <begin position="106"/>
        <end position="127"/>
    </location>
</feature>
<dbReference type="Proteomes" id="UP000198651">
    <property type="component" value="Chromosome I"/>
</dbReference>
<dbReference type="STRING" id="1561003.Ark11_0371"/>
<evidence type="ECO:0000256" key="1">
    <source>
        <dbReference type="SAM" id="Phobius"/>
    </source>
</evidence>
<gene>
    <name evidence="2" type="ORF">Ark11_0371</name>
</gene>
<sequence>MLREILSVITRAAGNFFSYLTLLRLIMICTYMSFQSPIGLFVLSVSNPLVLRIRKIVRPIGKLDTASLIAVWLVTMTQGVVLDLLNLRSMGNSYITELLVSSACKISLLLTDIYLFSTITYAVLSWISPRNQTLPFFMAIVKTPIMTIRRVVKPIAQVDMSPFVLLLILNIIRIPLKMLVPLWW</sequence>
<dbReference type="AlphaFoldDB" id="A0A0S4M087"/>
<proteinExistence type="predicted"/>
<dbReference type="InterPro" id="IPR003425">
    <property type="entry name" value="CCB3/YggT"/>
</dbReference>
<keyword evidence="1" id="KW-0812">Transmembrane</keyword>
<dbReference type="EMBL" id="LN906597">
    <property type="protein sequence ID" value="CUT17225.1"/>
    <property type="molecule type" value="Genomic_DNA"/>
</dbReference>
<dbReference type="OrthoDB" id="9806665at2"/>
<accession>A0A0S4M087</accession>
<feature type="transmembrane region" description="Helical" evidence="1">
    <location>
        <begin position="21"/>
        <end position="45"/>
    </location>
</feature>
<evidence type="ECO:0000313" key="3">
    <source>
        <dbReference type="Proteomes" id="UP000198651"/>
    </source>
</evidence>
<organism evidence="2 3">
    <name type="scientific">Candidatus Ichthyocystis hellenicum</name>
    <dbReference type="NCBI Taxonomy" id="1561003"/>
    <lineage>
        <taxon>Bacteria</taxon>
        <taxon>Pseudomonadati</taxon>
        <taxon>Pseudomonadota</taxon>
        <taxon>Betaproteobacteria</taxon>
        <taxon>Burkholderiales</taxon>
        <taxon>Candidatus Ichthyocystis</taxon>
    </lineage>
</organism>
<dbReference type="GO" id="GO:0016020">
    <property type="term" value="C:membrane"/>
    <property type="evidence" value="ECO:0007669"/>
    <property type="project" value="InterPro"/>
</dbReference>